<keyword evidence="2" id="KW-1185">Reference proteome</keyword>
<reference evidence="2" key="1">
    <citation type="journal article" date="2012" name="Nat. Biotechnol.">
        <title>Reference genome sequence of the model plant Setaria.</title>
        <authorList>
            <person name="Bennetzen J.L."/>
            <person name="Schmutz J."/>
            <person name="Wang H."/>
            <person name="Percifield R."/>
            <person name="Hawkins J."/>
            <person name="Pontaroli A.C."/>
            <person name="Estep M."/>
            <person name="Feng L."/>
            <person name="Vaughn J.N."/>
            <person name="Grimwood J."/>
            <person name="Jenkins J."/>
            <person name="Barry K."/>
            <person name="Lindquist E."/>
            <person name="Hellsten U."/>
            <person name="Deshpande S."/>
            <person name="Wang X."/>
            <person name="Wu X."/>
            <person name="Mitros T."/>
            <person name="Triplett J."/>
            <person name="Yang X."/>
            <person name="Ye C.Y."/>
            <person name="Mauro-Herrera M."/>
            <person name="Wang L."/>
            <person name="Li P."/>
            <person name="Sharma M."/>
            <person name="Sharma R."/>
            <person name="Ronald P.C."/>
            <person name="Panaud O."/>
            <person name="Kellogg E.A."/>
            <person name="Brutnell T.P."/>
            <person name="Doust A.N."/>
            <person name="Tuskan G.A."/>
            <person name="Rokhsar D."/>
            <person name="Devos K.M."/>
        </authorList>
    </citation>
    <scope>NUCLEOTIDE SEQUENCE [LARGE SCALE GENOMIC DNA]</scope>
    <source>
        <strain evidence="2">cv. Yugu1</strain>
    </source>
</reference>
<dbReference type="Proteomes" id="UP000004995">
    <property type="component" value="Unassembled WGS sequence"/>
</dbReference>
<sequence length="30" mass="3621">MVCIYTKKRKHMHTALKTMSMHLEQESETK</sequence>
<evidence type="ECO:0000313" key="1">
    <source>
        <dbReference type="EnsemblPlants" id="KQK92095"/>
    </source>
</evidence>
<dbReference type="EnsemblPlants" id="KQK92095">
    <property type="protein sequence ID" value="KQK92095"/>
    <property type="gene ID" value="SETIT_040778mg"/>
</dbReference>
<dbReference type="HOGENOM" id="CLU_3407064_0_0_1"/>
<reference evidence="1" key="2">
    <citation type="submission" date="2018-08" db="UniProtKB">
        <authorList>
            <consortium name="EnsemblPlants"/>
        </authorList>
    </citation>
    <scope>IDENTIFICATION</scope>
    <source>
        <strain evidence="1">Yugu1</strain>
    </source>
</reference>
<evidence type="ECO:0000313" key="2">
    <source>
        <dbReference type="Proteomes" id="UP000004995"/>
    </source>
</evidence>
<name>K4APD0_SETIT</name>
<dbReference type="AlphaFoldDB" id="K4APD0"/>
<dbReference type="Gramene" id="KQK92095">
    <property type="protein sequence ID" value="KQK92095"/>
    <property type="gene ID" value="SETIT_040778mg"/>
</dbReference>
<dbReference type="EMBL" id="AGNK02006093">
    <property type="status" value="NOT_ANNOTATED_CDS"/>
    <property type="molecule type" value="Genomic_DNA"/>
</dbReference>
<accession>K4APD0</accession>
<proteinExistence type="predicted"/>
<protein>
    <submittedName>
        <fullName evidence="1">Uncharacterized protein</fullName>
    </submittedName>
</protein>
<dbReference type="InParanoid" id="K4APD0"/>
<organism evidence="1 2">
    <name type="scientific">Setaria italica</name>
    <name type="common">Foxtail millet</name>
    <name type="synonym">Panicum italicum</name>
    <dbReference type="NCBI Taxonomy" id="4555"/>
    <lineage>
        <taxon>Eukaryota</taxon>
        <taxon>Viridiplantae</taxon>
        <taxon>Streptophyta</taxon>
        <taxon>Embryophyta</taxon>
        <taxon>Tracheophyta</taxon>
        <taxon>Spermatophyta</taxon>
        <taxon>Magnoliopsida</taxon>
        <taxon>Liliopsida</taxon>
        <taxon>Poales</taxon>
        <taxon>Poaceae</taxon>
        <taxon>PACMAD clade</taxon>
        <taxon>Panicoideae</taxon>
        <taxon>Panicodae</taxon>
        <taxon>Paniceae</taxon>
        <taxon>Cenchrinae</taxon>
        <taxon>Setaria</taxon>
    </lineage>
</organism>